<proteinExistence type="predicted"/>
<feature type="region of interest" description="Disordered" evidence="1">
    <location>
        <begin position="61"/>
        <end position="101"/>
    </location>
</feature>
<dbReference type="RefSeq" id="WP_331208348.1">
    <property type="nucleotide sequence ID" value="NZ_JAZGQL010000008.1"/>
</dbReference>
<evidence type="ECO:0000313" key="4">
    <source>
        <dbReference type="Proteomes" id="UP001339911"/>
    </source>
</evidence>
<comment type="caution">
    <text evidence="3">The sequence shown here is derived from an EMBL/GenBank/DDBJ whole genome shotgun (WGS) entry which is preliminary data.</text>
</comment>
<sequence length="101" mass="10435">MTTHDDSILIGGPRDESLVAAGDAGLIELEIDGLIHRYIRTTATREVGDGTYRVYNYDGEVAPDGGSSGSENARDRVASPLAAGQATELATGPGDLSGSRS</sequence>
<keyword evidence="4" id="KW-1185">Reference proteome</keyword>
<evidence type="ECO:0000313" key="3">
    <source>
        <dbReference type="EMBL" id="MEE6310521.1"/>
    </source>
</evidence>
<name>A0ABU7SKN3_9ACTN</name>
<reference evidence="3 4" key="1">
    <citation type="submission" date="2024-01" db="EMBL/GenBank/DDBJ databases">
        <title>Genome insights into Plantactinospora veratri sp. nov.</title>
        <authorList>
            <person name="Wang L."/>
        </authorList>
    </citation>
    <scope>NUCLEOTIDE SEQUENCE [LARGE SCALE GENOMIC DNA]</scope>
    <source>
        <strain evidence="3 4">NEAU-FHS4</strain>
    </source>
</reference>
<dbReference type="Proteomes" id="UP001339911">
    <property type="component" value="Unassembled WGS sequence"/>
</dbReference>
<accession>A0ABU7SKN3</accession>
<organism evidence="3 4">
    <name type="scientific">Plantactinospora veratri</name>
    <dbReference type="NCBI Taxonomy" id="1436122"/>
    <lineage>
        <taxon>Bacteria</taxon>
        <taxon>Bacillati</taxon>
        <taxon>Actinomycetota</taxon>
        <taxon>Actinomycetes</taxon>
        <taxon>Micromonosporales</taxon>
        <taxon>Micromonosporaceae</taxon>
        <taxon>Plantactinospora</taxon>
    </lineage>
</organism>
<dbReference type="EMBL" id="JAZGQL010000008">
    <property type="protein sequence ID" value="MEE6308078.1"/>
    <property type="molecule type" value="Genomic_DNA"/>
</dbReference>
<gene>
    <name evidence="2" type="ORF">V1634_14710</name>
    <name evidence="3" type="ORF">V1634_27145</name>
</gene>
<evidence type="ECO:0000256" key="1">
    <source>
        <dbReference type="SAM" id="MobiDB-lite"/>
    </source>
</evidence>
<dbReference type="EMBL" id="JAZGQL010000027">
    <property type="protein sequence ID" value="MEE6310521.1"/>
    <property type="molecule type" value="Genomic_DNA"/>
</dbReference>
<evidence type="ECO:0000313" key="2">
    <source>
        <dbReference type="EMBL" id="MEE6308078.1"/>
    </source>
</evidence>
<protein>
    <submittedName>
        <fullName evidence="3">Uncharacterized protein</fullName>
    </submittedName>
</protein>